<evidence type="ECO:0000313" key="3">
    <source>
        <dbReference type="Proteomes" id="UP001440612"/>
    </source>
</evidence>
<name>A0ABZ2V1S9_9RHOB</name>
<evidence type="ECO:0000256" key="1">
    <source>
        <dbReference type="SAM" id="SignalP"/>
    </source>
</evidence>
<evidence type="ECO:0000313" key="2">
    <source>
        <dbReference type="EMBL" id="WZC48436.1"/>
    </source>
</evidence>
<dbReference type="EMBL" id="CP150951">
    <property type="protein sequence ID" value="WZC48436.1"/>
    <property type="molecule type" value="Genomic_DNA"/>
</dbReference>
<organism evidence="2 3">
    <name type="scientific">Yoonia phaeophyticola</name>
    <dbReference type="NCBI Taxonomy" id="3137369"/>
    <lineage>
        <taxon>Bacteria</taxon>
        <taxon>Pseudomonadati</taxon>
        <taxon>Pseudomonadota</taxon>
        <taxon>Alphaproteobacteria</taxon>
        <taxon>Rhodobacterales</taxon>
        <taxon>Paracoccaceae</taxon>
        <taxon>Yoonia</taxon>
    </lineage>
</organism>
<dbReference type="RefSeq" id="WP_341366552.1">
    <property type="nucleotide sequence ID" value="NZ_CP150951.2"/>
</dbReference>
<feature type="signal peptide" evidence="1">
    <location>
        <begin position="1"/>
        <end position="27"/>
    </location>
</feature>
<accession>A0ABZ2V1S9</accession>
<protein>
    <recommendedName>
        <fullName evidence="4">Rap1a immunity protein domain-containing protein</fullName>
    </recommendedName>
</protein>
<evidence type="ECO:0008006" key="4">
    <source>
        <dbReference type="Google" id="ProtNLM"/>
    </source>
</evidence>
<gene>
    <name evidence="2" type="ORF">AABB29_16475</name>
</gene>
<reference evidence="3" key="1">
    <citation type="submission" date="2024-04" db="EMBL/GenBank/DDBJ databases">
        <title>Phylogenomic analyses of a clade within the roseobacter group suggest taxonomic reassignments of species of the genera Aestuariivita, Citreicella, Loktanella, Nautella, Pelagibaca, Ruegeria, Thalassobius, Thiobacimonas and Tropicibacter, and the proposal o.</title>
        <authorList>
            <person name="Jeon C.O."/>
        </authorList>
    </citation>
    <scope>NUCLEOTIDE SEQUENCE [LARGE SCALE GENOMIC DNA]</scope>
    <source>
        <strain evidence="3">BS5-3</strain>
    </source>
</reference>
<sequence>MLSVVKSAILVLAVTATGGLTSVPSFDAPGQDFSAQSFAVSCQRTLSQNDFDFAAGISIAEGCGCFANALGEKENMDFRATSVLLREIIATEANQEPDWSSIATKAGVDQLTLGQLLQSTQSAIGICL</sequence>
<keyword evidence="3" id="KW-1185">Reference proteome</keyword>
<feature type="chain" id="PRO_5046724560" description="Rap1a immunity protein domain-containing protein" evidence="1">
    <location>
        <begin position="28"/>
        <end position="128"/>
    </location>
</feature>
<proteinExistence type="predicted"/>
<dbReference type="Proteomes" id="UP001440612">
    <property type="component" value="Chromosome"/>
</dbReference>
<keyword evidence="1" id="KW-0732">Signal</keyword>